<dbReference type="InterPro" id="IPR000719">
    <property type="entry name" value="Prot_kinase_dom"/>
</dbReference>
<feature type="domain" description="Protein kinase" evidence="11">
    <location>
        <begin position="92"/>
        <end position="371"/>
    </location>
</feature>
<keyword evidence="2" id="KW-0808">Transferase</keyword>
<dbReference type="Gene3D" id="3.30.200.20">
    <property type="entry name" value="Phosphorylase Kinase, domain 1"/>
    <property type="match status" value="1"/>
</dbReference>
<dbReference type="PROSITE" id="PS00107">
    <property type="entry name" value="PROTEIN_KINASE_ATP"/>
    <property type="match status" value="1"/>
</dbReference>
<evidence type="ECO:0000256" key="7">
    <source>
        <dbReference type="ARBA" id="ARBA00048679"/>
    </source>
</evidence>
<dbReference type="FunFam" id="3.30.200.20:FF:000228">
    <property type="entry name" value="Serine/threonine-protein kinase BIK1"/>
    <property type="match status" value="1"/>
</dbReference>
<evidence type="ECO:0000313" key="13">
    <source>
        <dbReference type="Proteomes" id="UP000489600"/>
    </source>
</evidence>
<gene>
    <name evidence="12" type="ORF">ANE_LOCUS1795</name>
</gene>
<reference evidence="12" key="1">
    <citation type="submission" date="2019-07" db="EMBL/GenBank/DDBJ databases">
        <authorList>
            <person name="Dittberner H."/>
        </authorList>
    </citation>
    <scope>NUCLEOTIDE SEQUENCE [LARGE SCALE GENOMIC DNA]</scope>
</reference>
<dbReference type="GO" id="GO:0005524">
    <property type="term" value="F:ATP binding"/>
    <property type="evidence" value="ECO:0007669"/>
    <property type="project" value="UniProtKB-UniRule"/>
</dbReference>
<evidence type="ECO:0000256" key="2">
    <source>
        <dbReference type="ARBA" id="ARBA00022679"/>
    </source>
</evidence>
<dbReference type="EMBL" id="CABITT030000001">
    <property type="protein sequence ID" value="VVA91350.1"/>
    <property type="molecule type" value="Genomic_DNA"/>
</dbReference>
<dbReference type="Gene3D" id="1.10.510.10">
    <property type="entry name" value="Transferase(Phosphotransferase) domain 1"/>
    <property type="match status" value="1"/>
</dbReference>
<comment type="caution">
    <text evidence="12">The sequence shown here is derived from an EMBL/GenBank/DDBJ whole genome shotgun (WGS) entry which is preliminary data.</text>
</comment>
<comment type="catalytic activity">
    <reaction evidence="7">
        <text>L-seryl-[protein] + ATP = O-phospho-L-seryl-[protein] + ADP + H(+)</text>
        <dbReference type="Rhea" id="RHEA:17989"/>
        <dbReference type="Rhea" id="RHEA-COMP:9863"/>
        <dbReference type="Rhea" id="RHEA-COMP:11604"/>
        <dbReference type="ChEBI" id="CHEBI:15378"/>
        <dbReference type="ChEBI" id="CHEBI:29999"/>
        <dbReference type="ChEBI" id="CHEBI:30616"/>
        <dbReference type="ChEBI" id="CHEBI:83421"/>
        <dbReference type="ChEBI" id="CHEBI:456216"/>
        <dbReference type="EC" id="2.7.11.1"/>
    </reaction>
</comment>
<evidence type="ECO:0000256" key="10">
    <source>
        <dbReference type="SAM" id="MobiDB-lite"/>
    </source>
</evidence>
<keyword evidence="5 8" id="KW-0067">ATP-binding</keyword>
<organism evidence="12 13">
    <name type="scientific">Arabis nemorensis</name>
    <dbReference type="NCBI Taxonomy" id="586526"/>
    <lineage>
        <taxon>Eukaryota</taxon>
        <taxon>Viridiplantae</taxon>
        <taxon>Streptophyta</taxon>
        <taxon>Embryophyta</taxon>
        <taxon>Tracheophyta</taxon>
        <taxon>Spermatophyta</taxon>
        <taxon>Magnoliopsida</taxon>
        <taxon>eudicotyledons</taxon>
        <taxon>Gunneridae</taxon>
        <taxon>Pentapetalae</taxon>
        <taxon>rosids</taxon>
        <taxon>malvids</taxon>
        <taxon>Brassicales</taxon>
        <taxon>Brassicaceae</taxon>
        <taxon>Arabideae</taxon>
        <taxon>Arabis</taxon>
    </lineage>
</organism>
<dbReference type="AlphaFoldDB" id="A0A565APK1"/>
<evidence type="ECO:0000256" key="6">
    <source>
        <dbReference type="ARBA" id="ARBA00047899"/>
    </source>
</evidence>
<sequence length="400" mass="44972">MGNCLESCSKRNDNEDENVESSVNSKPFSRDGSDTEKYSNISYPWSLKPLITRKSEAASITLPGPNKEGEIMHSQYLKSFMLEELKIATGNFCEESLIGEGGFGFVYKGCVNGGPGIELAVAVKKLKIEGVQGHKEWLREVNYLGRLRHPNLVKLIGYSLEDEQRLLVYEYMPNGSLENHLFERGSNVLSWSLRMKVAIGAARGLCFLHEAKDQIIYRDFKPANILLDSGFNAKLSDFGLAKEGPTDDRSHVTTEVIGTQGYAAPEYLATGHLTTKCDVYSFGVVLLEILCGRRAIDKTKAREEENLVEWATPYLRDKRKVFRIMDTRLVGQYPQKAAFMMSFLALQCIGEVKVRPTMLEVLSLLEKVPFPRHRKTRSKGFATTTNSSSLSSKRFLRITN</sequence>
<comment type="catalytic activity">
    <reaction evidence="6">
        <text>L-threonyl-[protein] + ATP = O-phospho-L-threonyl-[protein] + ADP + H(+)</text>
        <dbReference type="Rhea" id="RHEA:46608"/>
        <dbReference type="Rhea" id="RHEA-COMP:11060"/>
        <dbReference type="Rhea" id="RHEA-COMP:11605"/>
        <dbReference type="ChEBI" id="CHEBI:15378"/>
        <dbReference type="ChEBI" id="CHEBI:30013"/>
        <dbReference type="ChEBI" id="CHEBI:30616"/>
        <dbReference type="ChEBI" id="CHEBI:61977"/>
        <dbReference type="ChEBI" id="CHEBI:456216"/>
        <dbReference type="EC" id="2.7.11.1"/>
    </reaction>
</comment>
<dbReference type="OrthoDB" id="4062651at2759"/>
<evidence type="ECO:0000256" key="9">
    <source>
        <dbReference type="RuleBase" id="RU000304"/>
    </source>
</evidence>
<keyword evidence="3 8" id="KW-0547">Nucleotide-binding</keyword>
<dbReference type="InterPro" id="IPR008271">
    <property type="entry name" value="Ser/Thr_kinase_AS"/>
</dbReference>
<dbReference type="CDD" id="cd14066">
    <property type="entry name" value="STKc_IRAK"/>
    <property type="match status" value="1"/>
</dbReference>
<dbReference type="InterPro" id="IPR011009">
    <property type="entry name" value="Kinase-like_dom_sf"/>
</dbReference>
<feature type="binding site" evidence="8">
    <location>
        <position position="125"/>
    </location>
    <ligand>
        <name>ATP</name>
        <dbReference type="ChEBI" id="CHEBI:30616"/>
    </ligand>
</feature>
<comment type="similarity">
    <text evidence="9">Belongs to the protein kinase superfamily.</text>
</comment>
<evidence type="ECO:0000256" key="4">
    <source>
        <dbReference type="ARBA" id="ARBA00022777"/>
    </source>
</evidence>
<accession>A0A565APK1</accession>
<dbReference type="Proteomes" id="UP000489600">
    <property type="component" value="Unassembled WGS sequence"/>
</dbReference>
<evidence type="ECO:0000256" key="1">
    <source>
        <dbReference type="ARBA" id="ARBA00012513"/>
    </source>
</evidence>
<evidence type="ECO:0000313" key="12">
    <source>
        <dbReference type="EMBL" id="VVA91350.1"/>
    </source>
</evidence>
<keyword evidence="9" id="KW-0723">Serine/threonine-protein kinase</keyword>
<dbReference type="FunFam" id="1.10.510.10:FF:000095">
    <property type="entry name" value="protein STRUBBELIG-RECEPTOR FAMILY 8"/>
    <property type="match status" value="1"/>
</dbReference>
<dbReference type="PROSITE" id="PS50011">
    <property type="entry name" value="PROTEIN_KINASE_DOM"/>
    <property type="match status" value="1"/>
</dbReference>
<dbReference type="PANTHER" id="PTHR45621">
    <property type="entry name" value="OS01G0588500 PROTEIN-RELATED"/>
    <property type="match status" value="1"/>
</dbReference>
<dbReference type="PROSITE" id="PS00108">
    <property type="entry name" value="PROTEIN_KINASE_ST"/>
    <property type="match status" value="1"/>
</dbReference>
<evidence type="ECO:0000256" key="3">
    <source>
        <dbReference type="ARBA" id="ARBA00022741"/>
    </source>
</evidence>
<proteinExistence type="inferred from homology"/>
<keyword evidence="4" id="KW-0418">Kinase</keyword>
<keyword evidence="13" id="KW-1185">Reference proteome</keyword>
<evidence type="ECO:0000259" key="11">
    <source>
        <dbReference type="PROSITE" id="PS50011"/>
    </source>
</evidence>
<dbReference type="InterPro" id="IPR017441">
    <property type="entry name" value="Protein_kinase_ATP_BS"/>
</dbReference>
<feature type="region of interest" description="Disordered" evidence="10">
    <location>
        <begin position="1"/>
        <end position="36"/>
    </location>
</feature>
<name>A0A565APK1_9BRAS</name>
<dbReference type="EC" id="2.7.11.1" evidence="1"/>
<evidence type="ECO:0000256" key="5">
    <source>
        <dbReference type="ARBA" id="ARBA00022840"/>
    </source>
</evidence>
<dbReference type="Pfam" id="PF00069">
    <property type="entry name" value="Pkinase"/>
    <property type="match status" value="1"/>
</dbReference>
<dbReference type="SUPFAM" id="SSF56112">
    <property type="entry name" value="Protein kinase-like (PK-like)"/>
    <property type="match status" value="1"/>
</dbReference>
<protein>
    <recommendedName>
        <fullName evidence="1">non-specific serine/threonine protein kinase</fullName>
        <ecNumber evidence="1">2.7.11.1</ecNumber>
    </recommendedName>
</protein>
<dbReference type="InterPro" id="IPR050823">
    <property type="entry name" value="Plant_Ser_Thr_Prot_Kinase"/>
</dbReference>
<dbReference type="GO" id="GO:0004674">
    <property type="term" value="F:protein serine/threonine kinase activity"/>
    <property type="evidence" value="ECO:0007669"/>
    <property type="project" value="UniProtKB-KW"/>
</dbReference>
<evidence type="ECO:0000256" key="8">
    <source>
        <dbReference type="PROSITE-ProRule" id="PRU10141"/>
    </source>
</evidence>